<dbReference type="Pfam" id="PF08928">
    <property type="entry name" value="PoNi_N"/>
    <property type="match status" value="1"/>
</dbReference>
<feature type="domain" description="PoNi N-terminal" evidence="1">
    <location>
        <begin position="3"/>
        <end position="119"/>
    </location>
</feature>
<protein>
    <recommendedName>
        <fullName evidence="4">PoNi C-terminal domain-containing protein</fullName>
    </recommendedName>
</protein>
<organism evidence="3">
    <name type="scientific">uncultured Sulfurovum sp</name>
    <dbReference type="NCBI Taxonomy" id="269237"/>
    <lineage>
        <taxon>Bacteria</taxon>
        <taxon>Pseudomonadati</taxon>
        <taxon>Campylobacterota</taxon>
        <taxon>Epsilonproteobacteria</taxon>
        <taxon>Campylobacterales</taxon>
        <taxon>Sulfurovaceae</taxon>
        <taxon>Sulfurovum</taxon>
        <taxon>environmental samples</taxon>
    </lineage>
</organism>
<name>A0A6S6SFD6_9BACT</name>
<dbReference type="EMBL" id="CACVAU010000003">
    <property type="protein sequence ID" value="CAA6801558.1"/>
    <property type="molecule type" value="Genomic_DNA"/>
</dbReference>
<sequence>MRRDKLKEEIVYREDIEWNKGAICRFKDLFYTEKDINKEKEIRWNEAISRYYFDLLYMHYSVGDDIEVMKPILSETIKYKAMVWSTQYGTYRDSQYFELVTIISLGVLLDISNEEALVLMKMRSVVPEHDIVLDSMLKTLLTTKQFEEYSKNFIDNGYREDVIGAIEPYGHIKPLLELKDKKEQQKYMKNNYLKKWYERCKEEMPWYNQHKVDMNYYYGYWSFESVALTKILGLDDSSYRDNKYYPKDMIKREENE</sequence>
<dbReference type="InterPro" id="IPR028983">
    <property type="entry name" value="PA2201-like_C"/>
</dbReference>
<dbReference type="Pfam" id="PF08929">
    <property type="entry name" value="PoNi_C"/>
    <property type="match status" value="1"/>
</dbReference>
<accession>A0A6S6SFD6</accession>
<evidence type="ECO:0000259" key="2">
    <source>
        <dbReference type="Pfam" id="PF08929"/>
    </source>
</evidence>
<evidence type="ECO:0000313" key="3">
    <source>
        <dbReference type="EMBL" id="CAA6801558.1"/>
    </source>
</evidence>
<evidence type="ECO:0008006" key="4">
    <source>
        <dbReference type="Google" id="ProtNLM"/>
    </source>
</evidence>
<dbReference type="InterPro" id="IPR015024">
    <property type="entry name" value="PoNi_N"/>
</dbReference>
<dbReference type="Gene3D" id="1.10.3920.10">
    <property type="entry name" value="PA2201 C-terminal domain-like"/>
    <property type="match status" value="1"/>
</dbReference>
<gene>
    <name evidence="3" type="ORF">HELGO_WM10283</name>
</gene>
<dbReference type="AlphaFoldDB" id="A0A6S6SFD6"/>
<proteinExistence type="predicted"/>
<feature type="domain" description="PoNi C-terminal" evidence="2">
    <location>
        <begin position="165"/>
        <end position="249"/>
    </location>
</feature>
<dbReference type="InterPro" id="IPR015025">
    <property type="entry name" value="PoNi_C"/>
</dbReference>
<evidence type="ECO:0000259" key="1">
    <source>
        <dbReference type="Pfam" id="PF08928"/>
    </source>
</evidence>
<dbReference type="SUPFAM" id="SSF140731">
    <property type="entry name" value="PA2201 C-terminal domain-like"/>
    <property type="match status" value="1"/>
</dbReference>
<reference evidence="3" key="1">
    <citation type="submission" date="2020-01" db="EMBL/GenBank/DDBJ databases">
        <authorList>
            <person name="Meier V. D."/>
            <person name="Meier V D."/>
        </authorList>
    </citation>
    <scope>NUCLEOTIDE SEQUENCE</scope>
    <source>
        <strain evidence="3">HLG_WM_MAG_05</strain>
    </source>
</reference>